<evidence type="ECO:0000313" key="1">
    <source>
        <dbReference type="EMBL" id="TQD83253.1"/>
    </source>
</evidence>
<name>A0A540L9T7_MALBA</name>
<dbReference type="EMBL" id="VIEB01000685">
    <property type="protein sequence ID" value="TQD83253.1"/>
    <property type="molecule type" value="Genomic_DNA"/>
</dbReference>
<sequence>MLDLKPSWIGEDEQDCGKINGRRYAQCSELHRCISTAVAARLLDDVEFLSRRSSDDVSKSGLASKFLGFSRRE</sequence>
<protein>
    <submittedName>
        <fullName evidence="1">Uncharacterized protein</fullName>
    </submittedName>
</protein>
<reference evidence="1 2" key="1">
    <citation type="journal article" date="2019" name="G3 (Bethesda)">
        <title>Sequencing of a Wild Apple (Malus baccata) Genome Unravels the Differences Between Cultivated and Wild Apple Species Regarding Disease Resistance and Cold Tolerance.</title>
        <authorList>
            <person name="Chen X."/>
        </authorList>
    </citation>
    <scope>NUCLEOTIDE SEQUENCE [LARGE SCALE GENOMIC DNA]</scope>
    <source>
        <strain evidence="2">cv. Shandingzi</strain>
        <tissue evidence="1">Leaves</tissue>
    </source>
</reference>
<dbReference type="Proteomes" id="UP000315295">
    <property type="component" value="Unassembled WGS sequence"/>
</dbReference>
<dbReference type="AlphaFoldDB" id="A0A540L9T7"/>
<proteinExistence type="predicted"/>
<gene>
    <name evidence="1" type="ORF">C1H46_031175</name>
</gene>
<comment type="caution">
    <text evidence="1">The sequence shown here is derived from an EMBL/GenBank/DDBJ whole genome shotgun (WGS) entry which is preliminary data.</text>
</comment>
<organism evidence="1 2">
    <name type="scientific">Malus baccata</name>
    <name type="common">Siberian crab apple</name>
    <name type="synonym">Pyrus baccata</name>
    <dbReference type="NCBI Taxonomy" id="106549"/>
    <lineage>
        <taxon>Eukaryota</taxon>
        <taxon>Viridiplantae</taxon>
        <taxon>Streptophyta</taxon>
        <taxon>Embryophyta</taxon>
        <taxon>Tracheophyta</taxon>
        <taxon>Spermatophyta</taxon>
        <taxon>Magnoliopsida</taxon>
        <taxon>eudicotyledons</taxon>
        <taxon>Gunneridae</taxon>
        <taxon>Pentapetalae</taxon>
        <taxon>rosids</taxon>
        <taxon>fabids</taxon>
        <taxon>Rosales</taxon>
        <taxon>Rosaceae</taxon>
        <taxon>Amygdaloideae</taxon>
        <taxon>Maleae</taxon>
        <taxon>Malus</taxon>
    </lineage>
</organism>
<evidence type="ECO:0000313" key="2">
    <source>
        <dbReference type="Proteomes" id="UP000315295"/>
    </source>
</evidence>
<accession>A0A540L9T7</accession>
<keyword evidence="2" id="KW-1185">Reference proteome</keyword>